<sequence>MRPRRLHLPIPLRLPAREFGYTAHVFSGHCVTPAYLGSTIFADQDWFSPACKCGDPRGLSAYIVFECPLRHIWAPGTSTTTSRASTAPASSHGGGTQTAVSGPLVWLPHGFNWRRVPTSPEYQPLHDALALYALHHEEILPSVLAFELERTLPVSTPYYPVSMAYLDYRCLRQAYFNSNAVLGPEHFLRRYLVSHEVQYVPELGSRQQDRRPVIYVPPHFI</sequence>
<organism evidence="1 2">
    <name type="scientific">Botryobasidium botryosum (strain FD-172 SS1)</name>
    <dbReference type="NCBI Taxonomy" id="930990"/>
    <lineage>
        <taxon>Eukaryota</taxon>
        <taxon>Fungi</taxon>
        <taxon>Dikarya</taxon>
        <taxon>Basidiomycota</taxon>
        <taxon>Agaricomycotina</taxon>
        <taxon>Agaricomycetes</taxon>
        <taxon>Cantharellales</taxon>
        <taxon>Botryobasidiaceae</taxon>
        <taxon>Botryobasidium</taxon>
    </lineage>
</organism>
<name>A0A067MBB6_BOTB1</name>
<dbReference type="InParanoid" id="A0A067MBB6"/>
<gene>
    <name evidence="1" type="ORF">BOTBODRAFT_175929</name>
</gene>
<dbReference type="Proteomes" id="UP000027195">
    <property type="component" value="Unassembled WGS sequence"/>
</dbReference>
<dbReference type="EMBL" id="KL198046">
    <property type="protein sequence ID" value="KDQ13068.1"/>
    <property type="molecule type" value="Genomic_DNA"/>
</dbReference>
<dbReference type="AlphaFoldDB" id="A0A067MBB6"/>
<accession>A0A067MBB6</accession>
<keyword evidence="2" id="KW-1185">Reference proteome</keyword>
<evidence type="ECO:0000313" key="1">
    <source>
        <dbReference type="EMBL" id="KDQ13068.1"/>
    </source>
</evidence>
<protein>
    <submittedName>
        <fullName evidence="1">Uncharacterized protein</fullName>
    </submittedName>
</protein>
<reference evidence="2" key="1">
    <citation type="journal article" date="2014" name="Proc. Natl. Acad. Sci. U.S.A.">
        <title>Extensive sampling of basidiomycete genomes demonstrates inadequacy of the white-rot/brown-rot paradigm for wood decay fungi.</title>
        <authorList>
            <person name="Riley R."/>
            <person name="Salamov A.A."/>
            <person name="Brown D.W."/>
            <person name="Nagy L.G."/>
            <person name="Floudas D."/>
            <person name="Held B.W."/>
            <person name="Levasseur A."/>
            <person name="Lombard V."/>
            <person name="Morin E."/>
            <person name="Otillar R."/>
            <person name="Lindquist E.A."/>
            <person name="Sun H."/>
            <person name="LaButti K.M."/>
            <person name="Schmutz J."/>
            <person name="Jabbour D."/>
            <person name="Luo H."/>
            <person name="Baker S.E."/>
            <person name="Pisabarro A.G."/>
            <person name="Walton J.D."/>
            <person name="Blanchette R.A."/>
            <person name="Henrissat B."/>
            <person name="Martin F."/>
            <person name="Cullen D."/>
            <person name="Hibbett D.S."/>
            <person name="Grigoriev I.V."/>
        </authorList>
    </citation>
    <scope>NUCLEOTIDE SEQUENCE [LARGE SCALE GENOMIC DNA]</scope>
    <source>
        <strain evidence="2">FD-172 SS1</strain>
    </source>
</reference>
<evidence type="ECO:0000313" key="2">
    <source>
        <dbReference type="Proteomes" id="UP000027195"/>
    </source>
</evidence>
<proteinExistence type="predicted"/>
<dbReference type="HOGENOM" id="CLU_1250475_0_0_1"/>